<organism evidence="2 3">
    <name type="scientific">Aulographum hederae CBS 113979</name>
    <dbReference type="NCBI Taxonomy" id="1176131"/>
    <lineage>
        <taxon>Eukaryota</taxon>
        <taxon>Fungi</taxon>
        <taxon>Dikarya</taxon>
        <taxon>Ascomycota</taxon>
        <taxon>Pezizomycotina</taxon>
        <taxon>Dothideomycetes</taxon>
        <taxon>Pleosporomycetidae</taxon>
        <taxon>Aulographales</taxon>
        <taxon>Aulographaceae</taxon>
    </lineage>
</organism>
<feature type="compositionally biased region" description="Pro residues" evidence="1">
    <location>
        <begin position="66"/>
        <end position="78"/>
    </location>
</feature>
<dbReference type="OrthoDB" id="21060at2759"/>
<accession>A0A6G1GWN4</accession>
<reference evidence="2" key="1">
    <citation type="journal article" date="2020" name="Stud. Mycol.">
        <title>101 Dothideomycetes genomes: a test case for predicting lifestyles and emergence of pathogens.</title>
        <authorList>
            <person name="Haridas S."/>
            <person name="Albert R."/>
            <person name="Binder M."/>
            <person name="Bloem J."/>
            <person name="Labutti K."/>
            <person name="Salamov A."/>
            <person name="Andreopoulos B."/>
            <person name="Baker S."/>
            <person name="Barry K."/>
            <person name="Bills G."/>
            <person name="Bluhm B."/>
            <person name="Cannon C."/>
            <person name="Castanera R."/>
            <person name="Culley D."/>
            <person name="Daum C."/>
            <person name="Ezra D."/>
            <person name="Gonzalez J."/>
            <person name="Henrissat B."/>
            <person name="Kuo A."/>
            <person name="Liang C."/>
            <person name="Lipzen A."/>
            <person name="Lutzoni F."/>
            <person name="Magnuson J."/>
            <person name="Mondo S."/>
            <person name="Nolan M."/>
            <person name="Ohm R."/>
            <person name="Pangilinan J."/>
            <person name="Park H.-J."/>
            <person name="Ramirez L."/>
            <person name="Alfaro M."/>
            <person name="Sun H."/>
            <person name="Tritt A."/>
            <person name="Yoshinaga Y."/>
            <person name="Zwiers L.-H."/>
            <person name="Turgeon B."/>
            <person name="Goodwin S."/>
            <person name="Spatafora J."/>
            <person name="Crous P."/>
            <person name="Grigoriev I."/>
        </authorList>
    </citation>
    <scope>NUCLEOTIDE SEQUENCE</scope>
    <source>
        <strain evidence="2">CBS 113979</strain>
    </source>
</reference>
<evidence type="ECO:0000313" key="3">
    <source>
        <dbReference type="Proteomes" id="UP000800041"/>
    </source>
</evidence>
<protein>
    <submittedName>
        <fullName evidence="2">Uncharacterized protein</fullName>
    </submittedName>
</protein>
<keyword evidence="3" id="KW-1185">Reference proteome</keyword>
<sequence length="350" mass="37689">STMADQNYPPFKRQRTDGPGSPYYSSPNGYLAPPLLSPAAPQASSLPSFHSPQPFQPAPNNTSNPSPAPPGAMGPPERPAQNDKAKSTDVNDLSDLLSMGGVNLAEEEALLANIYRYPGSQNTAYGTSFASQTSSTMTPNGSFNAYSQGDLKGALPGTGPLSQPASTQEAIETENEKRHKQAARELAEIKSKHLNKPFLQAECVRRRMDRIVIENKVRTDINGVFEKNSADTNNHRTSTVLSKDENEGILMTRSTWLNETAKLVDILTLISLATRERLRSVLEDSFAIARSRQTYSNGTVPPEWSSLAVGDGVPEPTTAVPQSITNTAWDKVPESAISPGTLVSAKQPAP</sequence>
<name>A0A6G1GWN4_9PEZI</name>
<evidence type="ECO:0000313" key="2">
    <source>
        <dbReference type="EMBL" id="KAF1985222.1"/>
    </source>
</evidence>
<evidence type="ECO:0000256" key="1">
    <source>
        <dbReference type="SAM" id="MobiDB-lite"/>
    </source>
</evidence>
<dbReference type="EMBL" id="ML977163">
    <property type="protein sequence ID" value="KAF1985222.1"/>
    <property type="molecule type" value="Genomic_DNA"/>
</dbReference>
<dbReference type="Proteomes" id="UP000800041">
    <property type="component" value="Unassembled WGS sequence"/>
</dbReference>
<feature type="non-terminal residue" evidence="2">
    <location>
        <position position="350"/>
    </location>
</feature>
<feature type="region of interest" description="Disordered" evidence="1">
    <location>
        <begin position="1"/>
        <end position="88"/>
    </location>
</feature>
<feature type="compositionally biased region" description="Low complexity" evidence="1">
    <location>
        <begin position="31"/>
        <end position="48"/>
    </location>
</feature>
<proteinExistence type="predicted"/>
<gene>
    <name evidence="2" type="ORF">K402DRAFT_306372</name>
</gene>
<dbReference type="AlphaFoldDB" id="A0A6G1GWN4"/>
<feature type="non-terminal residue" evidence="2">
    <location>
        <position position="1"/>
    </location>
</feature>